<sequence length="402" mass="43987">MTQKSLALISDNEAIKDSVAQAVDRFDDLSLETHSGTLSSVNGRACDLMGENDLLVFSFSGELNLETVSDLRRSAGSRGTLLALSDRDISLTEARALNKSGVDEILPYPIGQDELAEQIQRLMVDKSLLPTIYAPQPQRLGQIISVCPARGGIGASTLSINLADQLQGYSGIFRKRTRNKVAIVDLDLQFGTVATSLDLQSSSGLLRMAQDGVTPDRTFLQQSLVQHASGLEVLSAPEEFIPLDVLTREQVSALIETLRLEFDFVVIDLPRALVDWLGAVVTASDRMMMVGDSSVSSVRQACRLIEFFTKERLEPPVEIVISQETKPTFRSSQHVEAQKALERELRFWLPSDARHAKQALDRGQLLSQASGSCALSKAIRTMGRKIMNETMVGKTGLRNNAA</sequence>
<organism evidence="4 5">
    <name type="scientific">Ruegeria conchae</name>
    <dbReference type="NCBI Taxonomy" id="981384"/>
    <lineage>
        <taxon>Bacteria</taxon>
        <taxon>Pseudomonadati</taxon>
        <taxon>Pseudomonadota</taxon>
        <taxon>Alphaproteobacteria</taxon>
        <taxon>Rhodobacterales</taxon>
        <taxon>Roseobacteraceae</taxon>
        <taxon>Ruegeria</taxon>
    </lineage>
</organism>
<dbReference type="PANTHER" id="PTHR43384">
    <property type="entry name" value="SEPTUM SITE-DETERMINING PROTEIN MIND HOMOLOG, CHLOROPLASTIC-RELATED"/>
    <property type="match status" value="1"/>
</dbReference>
<accession>A0A497Z8H4</accession>
<dbReference type="STRING" id="981384.GCA_000192475_00111"/>
<keyword evidence="5" id="KW-1185">Reference proteome</keyword>
<dbReference type="EMBL" id="RCCT01000005">
    <property type="protein sequence ID" value="RLK02845.1"/>
    <property type="molecule type" value="Genomic_DNA"/>
</dbReference>
<dbReference type="SUPFAM" id="SSF52540">
    <property type="entry name" value="P-loop containing nucleoside triphosphate hydrolases"/>
    <property type="match status" value="1"/>
</dbReference>
<dbReference type="RefSeq" id="WP_010443526.1">
    <property type="nucleotide sequence ID" value="NZ_AEYW01000025.1"/>
</dbReference>
<dbReference type="InterPro" id="IPR050625">
    <property type="entry name" value="ParA/MinD_ATPase"/>
</dbReference>
<dbReference type="GO" id="GO:0005829">
    <property type="term" value="C:cytosol"/>
    <property type="evidence" value="ECO:0007669"/>
    <property type="project" value="TreeGrafter"/>
</dbReference>
<proteinExistence type="predicted"/>
<dbReference type="GO" id="GO:0009898">
    <property type="term" value="C:cytoplasmic side of plasma membrane"/>
    <property type="evidence" value="ECO:0007669"/>
    <property type="project" value="TreeGrafter"/>
</dbReference>
<dbReference type="GO" id="GO:0051782">
    <property type="term" value="P:negative regulation of cell division"/>
    <property type="evidence" value="ECO:0007669"/>
    <property type="project" value="TreeGrafter"/>
</dbReference>
<comment type="caution">
    <text evidence="4">The sequence shown here is derived from an EMBL/GenBank/DDBJ whole genome shotgun (WGS) entry which is preliminary data.</text>
</comment>
<dbReference type="OrthoDB" id="8281972at2"/>
<dbReference type="AlphaFoldDB" id="A0A497Z8H4"/>
<dbReference type="InterPro" id="IPR025669">
    <property type="entry name" value="AAA_dom"/>
</dbReference>
<evidence type="ECO:0000313" key="4">
    <source>
        <dbReference type="EMBL" id="RLK02845.1"/>
    </source>
</evidence>
<evidence type="ECO:0000259" key="3">
    <source>
        <dbReference type="Pfam" id="PF13614"/>
    </source>
</evidence>
<evidence type="ECO:0000256" key="1">
    <source>
        <dbReference type="ARBA" id="ARBA00022741"/>
    </source>
</evidence>
<evidence type="ECO:0000313" key="5">
    <source>
        <dbReference type="Proteomes" id="UP000271700"/>
    </source>
</evidence>
<dbReference type="GO" id="GO:0005524">
    <property type="term" value="F:ATP binding"/>
    <property type="evidence" value="ECO:0007669"/>
    <property type="project" value="UniProtKB-KW"/>
</dbReference>
<dbReference type="InterPro" id="IPR027417">
    <property type="entry name" value="P-loop_NTPase"/>
</dbReference>
<dbReference type="Gene3D" id="3.40.50.300">
    <property type="entry name" value="P-loop containing nucleotide triphosphate hydrolases"/>
    <property type="match status" value="1"/>
</dbReference>
<feature type="domain" description="AAA" evidence="3">
    <location>
        <begin position="142"/>
        <end position="308"/>
    </location>
</feature>
<keyword evidence="2" id="KW-0067">ATP-binding</keyword>
<name>A0A497Z8H4_9RHOB</name>
<dbReference type="Proteomes" id="UP000271700">
    <property type="component" value="Unassembled WGS sequence"/>
</dbReference>
<dbReference type="Pfam" id="PF13614">
    <property type="entry name" value="AAA_31"/>
    <property type="match status" value="1"/>
</dbReference>
<dbReference type="PANTHER" id="PTHR43384:SF6">
    <property type="entry name" value="SEPTUM SITE-DETERMINING PROTEIN MIND HOMOLOG, CHLOROPLASTIC"/>
    <property type="match status" value="1"/>
</dbReference>
<gene>
    <name evidence="4" type="ORF">CLV75_3402</name>
</gene>
<protein>
    <submittedName>
        <fullName evidence="4">AAA domain-containing protein</fullName>
    </submittedName>
</protein>
<keyword evidence="1" id="KW-0547">Nucleotide-binding</keyword>
<dbReference type="GO" id="GO:0016887">
    <property type="term" value="F:ATP hydrolysis activity"/>
    <property type="evidence" value="ECO:0007669"/>
    <property type="project" value="TreeGrafter"/>
</dbReference>
<evidence type="ECO:0000256" key="2">
    <source>
        <dbReference type="ARBA" id="ARBA00022840"/>
    </source>
</evidence>
<reference evidence="4 5" key="1">
    <citation type="submission" date="2018-10" db="EMBL/GenBank/DDBJ databases">
        <title>Genomic Encyclopedia of Archaeal and Bacterial Type Strains, Phase II (KMG-II): from individual species to whole genera.</title>
        <authorList>
            <person name="Goeker M."/>
        </authorList>
    </citation>
    <scope>NUCLEOTIDE SEQUENCE [LARGE SCALE GENOMIC DNA]</scope>
    <source>
        <strain evidence="4 5">DSM 29317</strain>
    </source>
</reference>